<reference evidence="9" key="1">
    <citation type="submission" date="2025-05" db="UniProtKB">
        <authorList>
            <consortium name="RefSeq"/>
        </authorList>
    </citation>
    <scope>NUCLEOTIDE SEQUENCE [LARGE SCALE GENOMIC DNA]</scope>
</reference>
<feature type="compositionally biased region" description="Acidic residues" evidence="7">
    <location>
        <begin position="168"/>
        <end position="181"/>
    </location>
</feature>
<keyword evidence="5 6" id="KW-0539">Nucleus</keyword>
<dbReference type="GeneID" id="115726393"/>
<dbReference type="GO" id="GO:0005634">
    <property type="term" value="C:nucleus"/>
    <property type="evidence" value="ECO:0007669"/>
    <property type="project" value="UniProtKB-SubCell"/>
</dbReference>
<comment type="function">
    <text evidence="6">Transcriptional repressor that regulates multiple aspects of plant growth and development.</text>
</comment>
<feature type="compositionally biased region" description="Low complexity" evidence="7">
    <location>
        <begin position="149"/>
        <end position="167"/>
    </location>
</feature>
<evidence type="ECO:0000256" key="3">
    <source>
        <dbReference type="ARBA" id="ARBA00023015"/>
    </source>
</evidence>
<evidence type="ECO:0000313" key="9">
    <source>
        <dbReference type="Proteomes" id="UP000827889"/>
    </source>
</evidence>
<dbReference type="Proteomes" id="UP000827889">
    <property type="component" value="Chromosome 2"/>
</dbReference>
<dbReference type="InterPro" id="IPR038933">
    <property type="entry name" value="Ovate"/>
</dbReference>
<feature type="domain" description="OVATE" evidence="8">
    <location>
        <begin position="269"/>
        <end position="328"/>
    </location>
</feature>
<protein>
    <recommendedName>
        <fullName evidence="6">Transcription repressor</fullName>
    </recommendedName>
    <alternativeName>
        <fullName evidence="6">Ovate family protein</fullName>
    </alternativeName>
</protein>
<feature type="compositionally biased region" description="Basic and acidic residues" evidence="7">
    <location>
        <begin position="244"/>
        <end position="257"/>
    </location>
</feature>
<proteinExistence type="predicted"/>
<dbReference type="PROSITE" id="PS51754">
    <property type="entry name" value="OVATE"/>
    <property type="match status" value="1"/>
</dbReference>
<gene>
    <name evidence="10" type="primary">LOC115726393</name>
</gene>
<organism evidence="9 10">
    <name type="scientific">Rhodamnia argentea</name>
    <dbReference type="NCBI Taxonomy" id="178133"/>
    <lineage>
        <taxon>Eukaryota</taxon>
        <taxon>Viridiplantae</taxon>
        <taxon>Streptophyta</taxon>
        <taxon>Embryophyta</taxon>
        <taxon>Tracheophyta</taxon>
        <taxon>Spermatophyta</taxon>
        <taxon>Magnoliopsida</taxon>
        <taxon>eudicotyledons</taxon>
        <taxon>Gunneridae</taxon>
        <taxon>Pentapetalae</taxon>
        <taxon>rosids</taxon>
        <taxon>malvids</taxon>
        <taxon>Myrtales</taxon>
        <taxon>Myrtaceae</taxon>
        <taxon>Myrtoideae</taxon>
        <taxon>Myrteae</taxon>
        <taxon>Australasian group</taxon>
        <taxon>Rhodamnia</taxon>
    </lineage>
</organism>
<feature type="region of interest" description="Disordered" evidence="7">
    <location>
        <begin position="203"/>
        <end position="257"/>
    </location>
</feature>
<evidence type="ECO:0000256" key="2">
    <source>
        <dbReference type="ARBA" id="ARBA00022491"/>
    </source>
</evidence>
<dbReference type="PANTHER" id="PTHR33057">
    <property type="entry name" value="TRANSCRIPTION REPRESSOR OFP7-RELATED"/>
    <property type="match status" value="1"/>
</dbReference>
<dbReference type="NCBIfam" id="TIGR01568">
    <property type="entry name" value="A_thal_3678"/>
    <property type="match status" value="1"/>
</dbReference>
<evidence type="ECO:0000259" key="8">
    <source>
        <dbReference type="PROSITE" id="PS51754"/>
    </source>
</evidence>
<keyword evidence="3 6" id="KW-0805">Transcription regulation</keyword>
<dbReference type="InterPro" id="IPR006458">
    <property type="entry name" value="Ovate_C"/>
</dbReference>
<evidence type="ECO:0000256" key="1">
    <source>
        <dbReference type="ARBA" id="ARBA00004123"/>
    </source>
</evidence>
<dbReference type="Pfam" id="PF04844">
    <property type="entry name" value="Ovate"/>
    <property type="match status" value="1"/>
</dbReference>
<keyword evidence="2 6" id="KW-0678">Repressor</keyword>
<dbReference type="KEGG" id="rarg:115726393"/>
<dbReference type="AlphaFoldDB" id="A0A8B8MND3"/>
<dbReference type="PANTHER" id="PTHR33057:SF90">
    <property type="entry name" value="TRANSCRIPTION REPRESSOR OFP7"/>
    <property type="match status" value="1"/>
</dbReference>
<evidence type="ECO:0000256" key="5">
    <source>
        <dbReference type="ARBA" id="ARBA00023242"/>
    </source>
</evidence>
<dbReference type="GO" id="GO:0045892">
    <property type="term" value="P:negative regulation of DNA-templated transcription"/>
    <property type="evidence" value="ECO:0007669"/>
    <property type="project" value="UniProtKB-UniRule"/>
</dbReference>
<comment type="subcellular location">
    <subcellularLocation>
        <location evidence="1 6">Nucleus</location>
    </subcellularLocation>
</comment>
<evidence type="ECO:0000256" key="7">
    <source>
        <dbReference type="SAM" id="MobiDB-lite"/>
    </source>
</evidence>
<keyword evidence="9" id="KW-1185">Reference proteome</keyword>
<evidence type="ECO:0000313" key="10">
    <source>
        <dbReference type="RefSeq" id="XP_030512105.2"/>
    </source>
</evidence>
<evidence type="ECO:0000256" key="4">
    <source>
        <dbReference type="ARBA" id="ARBA00023163"/>
    </source>
</evidence>
<sequence length="353" mass="39747">MAKGFKLRLPRALQICRPKHPPTYPQNPPRAHWLFPANPKPLDVSFTSLPAPPPSTPDHSFIARHVASVRCRPCAGADSPSEYTWRKDGQWHEVSRRSRSQPRLRRKICGVSRFDVGDVETASPVVGSQGDRRMTQKKKKSQAKGRMTSSVVVKSVTSSDSGWFSSEDSSDNNGDDGDETDALLSTSRSFSTDTLPELCRATRHAQKDRATKQKQKSPQDEDEDEDEDDDDDADENRIRRLRRYTSEGREEAAAGERRRGVVMGESVAVVKRSENPLDDFKRSMAEMIVEKRMFGAGDLEQLLQCFLSLNSRHYHGVIVEAFAEIWHVLFFDSRADTVRRRTVSSSASAAVER</sequence>
<name>A0A8B8MND3_9MYRT</name>
<feature type="region of interest" description="Disordered" evidence="7">
    <location>
        <begin position="122"/>
        <end position="189"/>
    </location>
</feature>
<feature type="compositionally biased region" description="Acidic residues" evidence="7">
    <location>
        <begin position="220"/>
        <end position="234"/>
    </location>
</feature>
<dbReference type="RefSeq" id="XP_030512105.2">
    <property type="nucleotide sequence ID" value="XM_030656245.2"/>
</dbReference>
<evidence type="ECO:0000256" key="6">
    <source>
        <dbReference type="RuleBase" id="RU367028"/>
    </source>
</evidence>
<accession>A0A8B8MND3</accession>
<reference evidence="10" key="2">
    <citation type="submission" date="2025-08" db="UniProtKB">
        <authorList>
            <consortium name="RefSeq"/>
        </authorList>
    </citation>
    <scope>IDENTIFICATION</scope>
    <source>
        <tissue evidence="10">Leaf</tissue>
    </source>
</reference>
<keyword evidence="4 6" id="KW-0804">Transcription</keyword>